<reference evidence="1" key="2">
    <citation type="journal article" date="2015" name="Data Brief">
        <title>Shoot transcriptome of the giant reed, Arundo donax.</title>
        <authorList>
            <person name="Barrero R.A."/>
            <person name="Guerrero F.D."/>
            <person name="Moolhuijzen P."/>
            <person name="Goolsby J.A."/>
            <person name="Tidwell J."/>
            <person name="Bellgard S.E."/>
            <person name="Bellgard M.I."/>
        </authorList>
    </citation>
    <scope>NUCLEOTIDE SEQUENCE</scope>
    <source>
        <tissue evidence="1">Shoot tissue taken approximately 20 cm above the soil surface</tissue>
    </source>
</reference>
<protein>
    <submittedName>
        <fullName evidence="1">Uncharacterized protein</fullName>
    </submittedName>
</protein>
<organism evidence="1">
    <name type="scientific">Arundo donax</name>
    <name type="common">Giant reed</name>
    <name type="synonym">Donax arundinaceus</name>
    <dbReference type="NCBI Taxonomy" id="35708"/>
    <lineage>
        <taxon>Eukaryota</taxon>
        <taxon>Viridiplantae</taxon>
        <taxon>Streptophyta</taxon>
        <taxon>Embryophyta</taxon>
        <taxon>Tracheophyta</taxon>
        <taxon>Spermatophyta</taxon>
        <taxon>Magnoliopsida</taxon>
        <taxon>Liliopsida</taxon>
        <taxon>Poales</taxon>
        <taxon>Poaceae</taxon>
        <taxon>PACMAD clade</taxon>
        <taxon>Arundinoideae</taxon>
        <taxon>Arundineae</taxon>
        <taxon>Arundo</taxon>
    </lineage>
</organism>
<reference evidence="1" key="1">
    <citation type="submission" date="2014-09" db="EMBL/GenBank/DDBJ databases">
        <authorList>
            <person name="Magalhaes I.L.F."/>
            <person name="Oliveira U."/>
            <person name="Santos F.R."/>
            <person name="Vidigal T.H.D.A."/>
            <person name="Brescovit A.D."/>
            <person name="Santos A.J."/>
        </authorList>
    </citation>
    <scope>NUCLEOTIDE SEQUENCE</scope>
    <source>
        <tissue evidence="1">Shoot tissue taken approximately 20 cm above the soil surface</tissue>
    </source>
</reference>
<name>A0A0A9A483_ARUDO</name>
<evidence type="ECO:0000313" key="1">
    <source>
        <dbReference type="EMBL" id="JAD44733.1"/>
    </source>
</evidence>
<sequence>MMGRQLRLDRWRVEGGRHQMHKRTRSRGRRALAAARVTGLRVTLGSAASRGGAAPGCDEDQIGRCSKYLISGPCTFEKK</sequence>
<proteinExistence type="predicted"/>
<accession>A0A0A9A483</accession>
<dbReference type="EMBL" id="GBRH01253162">
    <property type="protein sequence ID" value="JAD44733.1"/>
    <property type="molecule type" value="Transcribed_RNA"/>
</dbReference>
<dbReference type="AlphaFoldDB" id="A0A0A9A483"/>